<dbReference type="InterPro" id="IPR006935">
    <property type="entry name" value="Helicase/UvrB_N"/>
</dbReference>
<sequence>MQLRHRQREFVSRVKAALAKHGNTLAVAPTGFGKSCSLSAVGAELGGRGLILQHRDELVDQNRKTFKRVAPSFETDIYTADRKRWSPGVTFAMVQTLAGEDNLESTPSLDWVIVDEAHHVAAETYRRIINKVRERNPKAKVFGVTATPQRGDRKAIIEVFDNVADVVQLTEVISAGDLVRPRVFVIDCGLRSELESIKRVSDFDQLEVEKIMDKEAITSRVIEEWRRLAGDRKTVVFASTVNHAKHVCESFVAAGITADVISGDMAKGDRARVLADYEKGRIQVLLNVAVLTEGWDCQTVSCVILLRKCSYKGTMTQMIGRGLRKVDPQRHPGVIKSDCVIIDFGYSILNNGDLNTDVVLEPVKGKPMTKDCPECGMKVPAGVAACPVCEHIFDGVARRQQEAEQKGILENFTLTEVEILELSPYRWQDMFDGMVMMANAMSAWAVLVFYRERWHAVGRVGKEATVLLAVSPDKVAVMASADDYLREHGDKDASRKTKRWLTEPATPKQLACLGLEASLFVHKTKYLASCEMTWRFSERDIQRIVMRA</sequence>
<evidence type="ECO:0000259" key="1">
    <source>
        <dbReference type="PROSITE" id="PS51192"/>
    </source>
</evidence>
<evidence type="ECO:0000259" key="2">
    <source>
        <dbReference type="PROSITE" id="PS51194"/>
    </source>
</evidence>
<organism evidence="3">
    <name type="scientific">uncultured Caudovirales phage</name>
    <dbReference type="NCBI Taxonomy" id="2100421"/>
    <lineage>
        <taxon>Viruses</taxon>
        <taxon>Duplodnaviria</taxon>
        <taxon>Heunggongvirae</taxon>
        <taxon>Uroviricota</taxon>
        <taxon>Caudoviricetes</taxon>
        <taxon>Peduoviridae</taxon>
        <taxon>Maltschvirus</taxon>
        <taxon>Maltschvirus maltsch</taxon>
    </lineage>
</organism>
<protein>
    <submittedName>
        <fullName evidence="3">SSL2 DNA or RNA helicases of superfamily II</fullName>
    </submittedName>
</protein>
<keyword evidence="3" id="KW-0347">Helicase</keyword>
<dbReference type="InterPro" id="IPR014001">
    <property type="entry name" value="Helicase_ATP-bd"/>
</dbReference>
<dbReference type="PANTHER" id="PTHR47396:SF1">
    <property type="entry name" value="ATP-DEPENDENT HELICASE IRC3-RELATED"/>
    <property type="match status" value="1"/>
</dbReference>
<dbReference type="Gene3D" id="3.40.50.300">
    <property type="entry name" value="P-loop containing nucleotide triphosphate hydrolases"/>
    <property type="match status" value="2"/>
</dbReference>
<dbReference type="SUPFAM" id="SSF52540">
    <property type="entry name" value="P-loop containing nucleoside triphosphate hydrolases"/>
    <property type="match status" value="1"/>
</dbReference>
<dbReference type="GO" id="GO:0016787">
    <property type="term" value="F:hydrolase activity"/>
    <property type="evidence" value="ECO:0007669"/>
    <property type="project" value="InterPro"/>
</dbReference>
<dbReference type="PANTHER" id="PTHR47396">
    <property type="entry name" value="TYPE I RESTRICTION ENZYME ECOKI R PROTEIN"/>
    <property type="match status" value="1"/>
</dbReference>
<keyword evidence="3" id="KW-0378">Hydrolase</keyword>
<feature type="domain" description="Helicase ATP-binding" evidence="1">
    <location>
        <begin position="15"/>
        <end position="166"/>
    </location>
</feature>
<dbReference type="InterPro" id="IPR001650">
    <property type="entry name" value="Helicase_C-like"/>
</dbReference>
<dbReference type="PROSITE" id="PS51192">
    <property type="entry name" value="HELICASE_ATP_BIND_1"/>
    <property type="match status" value="1"/>
</dbReference>
<evidence type="ECO:0000313" key="3">
    <source>
        <dbReference type="EMBL" id="CAB4135464.1"/>
    </source>
</evidence>
<keyword evidence="3" id="KW-0547">Nucleotide-binding</keyword>
<reference evidence="3" key="1">
    <citation type="submission" date="2020-04" db="EMBL/GenBank/DDBJ databases">
        <authorList>
            <person name="Chiriac C."/>
            <person name="Salcher M."/>
            <person name="Ghai R."/>
            <person name="Kavagutti S V."/>
        </authorList>
    </citation>
    <scope>NUCLEOTIDE SEQUENCE</scope>
</reference>
<feature type="domain" description="Helicase C-terminal" evidence="2">
    <location>
        <begin position="213"/>
        <end position="374"/>
    </location>
</feature>
<dbReference type="GO" id="GO:0004386">
    <property type="term" value="F:helicase activity"/>
    <property type="evidence" value="ECO:0007669"/>
    <property type="project" value="UniProtKB-KW"/>
</dbReference>
<dbReference type="GO" id="GO:0003677">
    <property type="term" value="F:DNA binding"/>
    <property type="evidence" value="ECO:0007669"/>
    <property type="project" value="InterPro"/>
</dbReference>
<accession>A0A6J5LLM3</accession>
<keyword evidence="3" id="KW-0067">ATP-binding</keyword>
<dbReference type="PROSITE" id="PS51194">
    <property type="entry name" value="HELICASE_CTER"/>
    <property type="match status" value="1"/>
</dbReference>
<dbReference type="EMBL" id="LR796301">
    <property type="protein sequence ID" value="CAB4135464.1"/>
    <property type="molecule type" value="Genomic_DNA"/>
</dbReference>
<dbReference type="GO" id="GO:0005524">
    <property type="term" value="F:ATP binding"/>
    <property type="evidence" value="ECO:0007669"/>
    <property type="project" value="InterPro"/>
</dbReference>
<dbReference type="SMART" id="SM00487">
    <property type="entry name" value="DEXDc"/>
    <property type="match status" value="1"/>
</dbReference>
<dbReference type="InterPro" id="IPR027417">
    <property type="entry name" value="P-loop_NTPase"/>
</dbReference>
<proteinExistence type="predicted"/>
<dbReference type="InterPro" id="IPR050742">
    <property type="entry name" value="Helicase_Restrict-Modif_Enz"/>
</dbReference>
<dbReference type="SMART" id="SM00490">
    <property type="entry name" value="HELICc"/>
    <property type="match status" value="1"/>
</dbReference>
<dbReference type="Pfam" id="PF04851">
    <property type="entry name" value="ResIII"/>
    <property type="match status" value="1"/>
</dbReference>
<gene>
    <name evidence="3" type="ORF">UFOVP291_19</name>
</gene>
<dbReference type="Pfam" id="PF00271">
    <property type="entry name" value="Helicase_C"/>
    <property type="match status" value="1"/>
</dbReference>
<name>A0A6J5LLM3_9CAUD</name>